<keyword evidence="1 2" id="KW-0677">Repeat</keyword>
<dbReference type="InterPro" id="IPR040217">
    <property type="entry name" value="ACR1-12"/>
</dbReference>
<feature type="domain" description="ACT" evidence="3">
    <location>
        <begin position="360"/>
        <end position="438"/>
    </location>
</feature>
<organism evidence="4 5">
    <name type="scientific">Carex littledalei</name>
    <dbReference type="NCBI Taxonomy" id="544730"/>
    <lineage>
        <taxon>Eukaryota</taxon>
        <taxon>Viridiplantae</taxon>
        <taxon>Streptophyta</taxon>
        <taxon>Embryophyta</taxon>
        <taxon>Tracheophyta</taxon>
        <taxon>Spermatophyta</taxon>
        <taxon>Magnoliopsida</taxon>
        <taxon>Liliopsida</taxon>
        <taxon>Poales</taxon>
        <taxon>Cyperaceae</taxon>
        <taxon>Cyperoideae</taxon>
        <taxon>Cariceae</taxon>
        <taxon>Carex</taxon>
        <taxon>Carex subgen. Euthyceras</taxon>
    </lineage>
</organism>
<sequence>MDVLVVTLRRNWIKRNKGVLYTYDGDSDDDYEAFVEKMNPPRVVVDNESCPNATVIEVGSKANKNGILLEVVQVLTDLNLVVTKGYITQDGGWFMDVFSVTDKDGNKLKDQTTIEKVEGHIRKSLGVDSSYAPSKRRSVDVATSTDYTVIELTGNDRPGLLSEVSAVLYDLNCNLVKVEIWTHNTRAAAILHLTDQSTNSPVKDSDRLSMIKERLNYVLKGSNLSRGAKTDVSVGCAKNMERRLHKLMSDDGDFEIDSQDVAGGKTKRPSVKITNWNDKDYSVVTIRCKDRPKLLFDAVCTLTDMMYVIFHGNVAVEGSEAYQEFYIRHVDGSRVKDEDRERVIHWLKAAIERRVYEGLKLELSTPDIVGLLSEVTRIFREHSLTVTRAEISSGEGKAISTFYVRDNNGDIVMQKTIETIREKLDQIVKQKTIETIREKLDQSVLHVEGQIEQTSKCTKRSPINFLFGELFRAMSLNFGRPSL</sequence>
<evidence type="ECO:0000313" key="5">
    <source>
        <dbReference type="Proteomes" id="UP000623129"/>
    </source>
</evidence>
<dbReference type="GO" id="GO:0016597">
    <property type="term" value="F:amino acid binding"/>
    <property type="evidence" value="ECO:0007669"/>
    <property type="project" value="UniProtKB-UniRule"/>
</dbReference>
<dbReference type="AlphaFoldDB" id="A0A833V3K2"/>
<proteinExistence type="predicted"/>
<dbReference type="InterPro" id="IPR045865">
    <property type="entry name" value="ACT-like_dom_sf"/>
</dbReference>
<dbReference type="SUPFAM" id="SSF55021">
    <property type="entry name" value="ACT-like"/>
    <property type="match status" value="3"/>
</dbReference>
<dbReference type="OrthoDB" id="645146at2759"/>
<dbReference type="CDD" id="cd04897">
    <property type="entry name" value="ACT_ACR_3"/>
    <property type="match status" value="1"/>
</dbReference>
<gene>
    <name evidence="4" type="ORF">FCM35_KLT11538</name>
</gene>
<evidence type="ECO:0000256" key="1">
    <source>
        <dbReference type="ARBA" id="ARBA00022737"/>
    </source>
</evidence>
<dbReference type="PROSITE" id="PS51671">
    <property type="entry name" value="ACT"/>
    <property type="match status" value="2"/>
</dbReference>
<dbReference type="Gene3D" id="3.30.70.260">
    <property type="match status" value="1"/>
</dbReference>
<feature type="domain" description="ACT" evidence="3">
    <location>
        <begin position="149"/>
        <end position="226"/>
    </location>
</feature>
<comment type="function">
    <text evidence="2">Binds amino acids.</text>
</comment>
<evidence type="ECO:0000313" key="4">
    <source>
        <dbReference type="EMBL" id="KAF3324071.1"/>
    </source>
</evidence>
<accession>A0A833V3K2</accession>
<dbReference type="InterPro" id="IPR002912">
    <property type="entry name" value="ACT_dom"/>
</dbReference>
<protein>
    <recommendedName>
        <fullName evidence="2">ACT domain-containing protein ACR</fullName>
    </recommendedName>
    <alternativeName>
        <fullName evidence="2">Protein ACT DOMAIN REPEATS</fullName>
    </alternativeName>
</protein>
<comment type="caution">
    <text evidence="4">The sequence shown here is derived from an EMBL/GenBank/DDBJ whole genome shotgun (WGS) entry which is preliminary data.</text>
</comment>
<dbReference type="Pfam" id="PF01842">
    <property type="entry name" value="ACT"/>
    <property type="match status" value="2"/>
</dbReference>
<reference evidence="4" key="1">
    <citation type="submission" date="2020-01" db="EMBL/GenBank/DDBJ databases">
        <title>Genome sequence of Kobresia littledalei, the first chromosome-level genome in the family Cyperaceae.</title>
        <authorList>
            <person name="Qu G."/>
        </authorList>
    </citation>
    <scope>NUCLEOTIDE SEQUENCE</scope>
    <source>
        <strain evidence="4">C.B.Clarke</strain>
        <tissue evidence="4">Leaf</tissue>
    </source>
</reference>
<evidence type="ECO:0000259" key="3">
    <source>
        <dbReference type="PROSITE" id="PS51671"/>
    </source>
</evidence>
<keyword evidence="5" id="KW-1185">Reference proteome</keyword>
<name>A0A833V3K2_9POAL</name>
<dbReference type="PANTHER" id="PTHR31096">
    <property type="entry name" value="ACT DOMAIN-CONTAINING PROTEIN ACR4-RELATED"/>
    <property type="match status" value="1"/>
</dbReference>
<evidence type="ECO:0000256" key="2">
    <source>
        <dbReference type="RuleBase" id="RU369043"/>
    </source>
</evidence>
<dbReference type="EMBL" id="SWLB01000022">
    <property type="protein sequence ID" value="KAF3324071.1"/>
    <property type="molecule type" value="Genomic_DNA"/>
</dbReference>
<dbReference type="Proteomes" id="UP000623129">
    <property type="component" value="Unassembled WGS sequence"/>
</dbReference>
<dbReference type="PANTHER" id="PTHR31096:SF22">
    <property type="entry name" value="ACT DOMAIN-CONTAINING PROTEIN ACR4"/>
    <property type="match status" value="1"/>
</dbReference>